<dbReference type="STRING" id="907348.TresaDRAFT_0774"/>
<sequence length="169" mass="18970">MALAFFFRSQFGLVGASVRRCAGRTFRARRGSCVSFSVPSSACVPFSRSQFGFSRSKRAPVRICASVLPEKAGGYRSRVRKKSRLPDKNKCEHPLPQQPQKGGASFRARSPPTKSRNPTKQMRISAFPNNPKKGGTSFRARSPRKSNNPTKQCERQIDFYCFFAENELL</sequence>
<dbReference type="Proteomes" id="UP000003571">
    <property type="component" value="Unassembled WGS sequence"/>
</dbReference>
<feature type="compositionally biased region" description="Polar residues" evidence="1">
    <location>
        <begin position="112"/>
        <end position="122"/>
    </location>
</feature>
<reference evidence="2 3" key="1">
    <citation type="submission" date="2011-09" db="EMBL/GenBank/DDBJ databases">
        <title>The draft genome of Treponema saccharophilum DSM 2985.</title>
        <authorList>
            <consortium name="US DOE Joint Genome Institute (JGI-PGF)"/>
            <person name="Lucas S."/>
            <person name="Copeland A."/>
            <person name="Lapidus A."/>
            <person name="Glavina del Rio T."/>
            <person name="Dalin E."/>
            <person name="Tice H."/>
            <person name="Bruce D."/>
            <person name="Goodwin L."/>
            <person name="Pitluck S."/>
            <person name="Peters L."/>
            <person name="Kyrpides N."/>
            <person name="Mavromatis K."/>
            <person name="Ivanova N."/>
            <person name="Markowitz V."/>
            <person name="Cheng J.-F."/>
            <person name="Hugenholtz P."/>
            <person name="Woyke T."/>
            <person name="Wu D."/>
            <person name="Gronow S."/>
            <person name="Wellnitz S."/>
            <person name="Brambilla E."/>
            <person name="Klenk H.-P."/>
            <person name="Eisen J.A."/>
        </authorList>
    </citation>
    <scope>NUCLEOTIDE SEQUENCE [LARGE SCALE GENOMIC DNA]</scope>
    <source>
        <strain evidence="2 3">DSM 2985</strain>
    </source>
</reference>
<feature type="compositionally biased region" description="Basic and acidic residues" evidence="1">
    <location>
        <begin position="84"/>
        <end position="93"/>
    </location>
</feature>
<evidence type="ECO:0000256" key="1">
    <source>
        <dbReference type="SAM" id="MobiDB-lite"/>
    </source>
</evidence>
<gene>
    <name evidence="2" type="ORF">TresaDRAFT_0774</name>
</gene>
<dbReference type="AlphaFoldDB" id="H7ENM1"/>
<feature type="region of interest" description="Disordered" evidence="1">
    <location>
        <begin position="74"/>
        <end position="151"/>
    </location>
</feature>
<name>H7ENM1_9SPIR</name>
<evidence type="ECO:0000313" key="3">
    <source>
        <dbReference type="Proteomes" id="UP000003571"/>
    </source>
</evidence>
<evidence type="ECO:0000313" key="2">
    <source>
        <dbReference type="EMBL" id="EIC00949.1"/>
    </source>
</evidence>
<organism evidence="2 3">
    <name type="scientific">Treponema saccharophilum DSM 2985</name>
    <dbReference type="NCBI Taxonomy" id="907348"/>
    <lineage>
        <taxon>Bacteria</taxon>
        <taxon>Pseudomonadati</taxon>
        <taxon>Spirochaetota</taxon>
        <taxon>Spirochaetia</taxon>
        <taxon>Spirochaetales</taxon>
        <taxon>Treponemataceae</taxon>
        <taxon>Treponema</taxon>
    </lineage>
</organism>
<keyword evidence="3" id="KW-1185">Reference proteome</keyword>
<proteinExistence type="predicted"/>
<comment type="caution">
    <text evidence="2">The sequence shown here is derived from an EMBL/GenBank/DDBJ whole genome shotgun (WGS) entry which is preliminary data.</text>
</comment>
<dbReference type="EMBL" id="AGRW01000053">
    <property type="protein sequence ID" value="EIC00949.1"/>
    <property type="molecule type" value="Genomic_DNA"/>
</dbReference>
<accession>H7ENM1</accession>
<protein>
    <submittedName>
        <fullName evidence="2">Uncharacterized protein</fullName>
    </submittedName>
</protein>